<dbReference type="InterPro" id="IPR050469">
    <property type="entry name" value="Diguanylate_Cyclase"/>
</dbReference>
<dbReference type="NCBIfam" id="TIGR00254">
    <property type="entry name" value="GGDEF"/>
    <property type="match status" value="1"/>
</dbReference>
<feature type="transmembrane region" description="Helical" evidence="4">
    <location>
        <begin position="96"/>
        <end position="112"/>
    </location>
</feature>
<dbReference type="Gene3D" id="3.30.70.270">
    <property type="match status" value="1"/>
</dbReference>
<dbReference type="PROSITE" id="PS50887">
    <property type="entry name" value="GGDEF"/>
    <property type="match status" value="1"/>
</dbReference>
<feature type="transmembrane region" description="Helical" evidence="4">
    <location>
        <begin position="157"/>
        <end position="174"/>
    </location>
</feature>
<dbReference type="HOGENOM" id="CLU_000445_11_1_6"/>
<feature type="transmembrane region" description="Helical" evidence="4">
    <location>
        <begin position="72"/>
        <end position="90"/>
    </location>
</feature>
<dbReference type="eggNOG" id="COG3706">
    <property type="taxonomic scope" value="Bacteria"/>
</dbReference>
<proteinExistence type="predicted"/>
<dbReference type="InterPro" id="IPR043128">
    <property type="entry name" value="Rev_trsase/Diguanyl_cyclase"/>
</dbReference>
<accession>H8GI68</accession>
<feature type="transmembrane region" description="Helical" evidence="4">
    <location>
        <begin position="119"/>
        <end position="137"/>
    </location>
</feature>
<keyword evidence="4" id="KW-1133">Transmembrane helix</keyword>
<reference evidence="6 7" key="1">
    <citation type="journal article" date="2013" name="Genome Announc.">
        <title>Genome Sequence of the Obligate Gammaproteobacterial Methanotroph Methylomicrobium album Strain BG8.</title>
        <authorList>
            <person name="Kits K.D."/>
            <person name="Kalyuzhnaya M.G."/>
            <person name="Klotz M.G."/>
            <person name="Jetten M.S."/>
            <person name="Op den Camp H.J."/>
            <person name="Vuilleumier S."/>
            <person name="Bringel F."/>
            <person name="Dispirito A.A."/>
            <person name="Murrell J.C."/>
            <person name="Bruce D."/>
            <person name="Cheng J.F."/>
            <person name="Copeland A."/>
            <person name="Goodwin L."/>
            <person name="Hauser L."/>
            <person name="Lajus A."/>
            <person name="Land M.L."/>
            <person name="Lapidus A."/>
            <person name="Lucas S."/>
            <person name="Medigue C."/>
            <person name="Pitluck S."/>
            <person name="Woyke T."/>
            <person name="Zeytun A."/>
            <person name="Stein L.Y."/>
        </authorList>
    </citation>
    <scope>NUCLEOTIDE SEQUENCE [LARGE SCALE GENOMIC DNA]</scope>
    <source>
        <strain evidence="6 7">BG8</strain>
    </source>
</reference>
<keyword evidence="4" id="KW-0472">Membrane</keyword>
<sequence length="350" mass="39428">MNRIAGNGSHSRHNYRIFMVINSVGYIGILVHLALIPVFYCLGFPGLAFLNIAGSVLWIGAWSVNHQGRYNTAILLMTVEVISHTLLVVPTVGWQAGFQYYLFAAVPFTLFNNRFEGKAIIFISIAFCMEFLLLSIYTSDHPPNPSLPDNLVKLFGRANIVIAFTAQGVISYYFRLASIYLEQELEKQAHTDPLTGLYNRRRMLDFLLQQGKLAEREQAALSVAFVDIDHFKKINDNYGHGTGDQVLREVAEFVKRQLRKGDTLARWGGEEFLLLLPHTDLDGARVLAEKICGTVAEHVFQIDGKDYSVTLTIGLCEHRTEHPIEKSIKLADIALYRGKQAGRNRVMCYS</sequence>
<organism evidence="6 7">
    <name type="scientific">Methylomicrobium album BG8</name>
    <dbReference type="NCBI Taxonomy" id="686340"/>
    <lineage>
        <taxon>Bacteria</taxon>
        <taxon>Pseudomonadati</taxon>
        <taxon>Pseudomonadota</taxon>
        <taxon>Gammaproteobacteria</taxon>
        <taxon>Methylococcales</taxon>
        <taxon>Methylococcaceae</taxon>
        <taxon>Methylomicrobium</taxon>
    </lineage>
</organism>
<feature type="transmembrane region" description="Helical" evidence="4">
    <location>
        <begin position="46"/>
        <end position="65"/>
    </location>
</feature>
<dbReference type="SMART" id="SM00267">
    <property type="entry name" value="GGDEF"/>
    <property type="match status" value="1"/>
</dbReference>
<comment type="cofactor">
    <cofactor evidence="1">
        <name>Mg(2+)</name>
        <dbReference type="ChEBI" id="CHEBI:18420"/>
    </cofactor>
</comment>
<dbReference type="Pfam" id="PF00990">
    <property type="entry name" value="GGDEF"/>
    <property type="match status" value="1"/>
</dbReference>
<evidence type="ECO:0000259" key="5">
    <source>
        <dbReference type="PROSITE" id="PS50887"/>
    </source>
</evidence>
<evidence type="ECO:0000256" key="2">
    <source>
        <dbReference type="ARBA" id="ARBA00012528"/>
    </source>
</evidence>
<protein>
    <recommendedName>
        <fullName evidence="2">diguanylate cyclase</fullName>
        <ecNumber evidence="2">2.7.7.65</ecNumber>
    </recommendedName>
</protein>
<dbReference type="InterPro" id="IPR000160">
    <property type="entry name" value="GGDEF_dom"/>
</dbReference>
<evidence type="ECO:0000256" key="3">
    <source>
        <dbReference type="ARBA" id="ARBA00034247"/>
    </source>
</evidence>
<dbReference type="STRING" id="686340.Metal_2493"/>
<evidence type="ECO:0000256" key="1">
    <source>
        <dbReference type="ARBA" id="ARBA00001946"/>
    </source>
</evidence>
<evidence type="ECO:0000313" key="7">
    <source>
        <dbReference type="Proteomes" id="UP000005090"/>
    </source>
</evidence>
<dbReference type="SUPFAM" id="SSF55073">
    <property type="entry name" value="Nucleotide cyclase"/>
    <property type="match status" value="1"/>
</dbReference>
<feature type="domain" description="GGDEF" evidence="5">
    <location>
        <begin position="219"/>
        <end position="350"/>
    </location>
</feature>
<dbReference type="AlphaFoldDB" id="H8GI68"/>
<evidence type="ECO:0000256" key="4">
    <source>
        <dbReference type="SAM" id="Phobius"/>
    </source>
</evidence>
<dbReference type="EC" id="2.7.7.65" evidence="2"/>
<evidence type="ECO:0000313" key="6">
    <source>
        <dbReference type="EMBL" id="EIC30212.1"/>
    </source>
</evidence>
<dbReference type="InterPro" id="IPR029787">
    <property type="entry name" value="Nucleotide_cyclase"/>
</dbReference>
<dbReference type="GO" id="GO:0005886">
    <property type="term" value="C:plasma membrane"/>
    <property type="evidence" value="ECO:0007669"/>
    <property type="project" value="TreeGrafter"/>
</dbReference>
<dbReference type="EMBL" id="CM001475">
    <property type="protein sequence ID" value="EIC30212.1"/>
    <property type="molecule type" value="Genomic_DNA"/>
</dbReference>
<name>H8GI68_METAL</name>
<dbReference type="FunFam" id="3.30.70.270:FF:000001">
    <property type="entry name" value="Diguanylate cyclase domain protein"/>
    <property type="match status" value="1"/>
</dbReference>
<feature type="transmembrane region" description="Helical" evidence="4">
    <location>
        <begin position="20"/>
        <end position="40"/>
    </location>
</feature>
<dbReference type="GO" id="GO:0043709">
    <property type="term" value="P:cell adhesion involved in single-species biofilm formation"/>
    <property type="evidence" value="ECO:0007669"/>
    <property type="project" value="TreeGrafter"/>
</dbReference>
<gene>
    <name evidence="6" type="ORF">Metal_2493</name>
</gene>
<dbReference type="RefSeq" id="WP_005372714.1">
    <property type="nucleotide sequence ID" value="NZ_CM001475.1"/>
</dbReference>
<dbReference type="CDD" id="cd01949">
    <property type="entry name" value="GGDEF"/>
    <property type="match status" value="1"/>
</dbReference>
<dbReference type="GO" id="GO:0052621">
    <property type="term" value="F:diguanylate cyclase activity"/>
    <property type="evidence" value="ECO:0007669"/>
    <property type="project" value="UniProtKB-EC"/>
</dbReference>
<comment type="catalytic activity">
    <reaction evidence="3">
        <text>2 GTP = 3',3'-c-di-GMP + 2 diphosphate</text>
        <dbReference type="Rhea" id="RHEA:24898"/>
        <dbReference type="ChEBI" id="CHEBI:33019"/>
        <dbReference type="ChEBI" id="CHEBI:37565"/>
        <dbReference type="ChEBI" id="CHEBI:58805"/>
        <dbReference type="EC" id="2.7.7.65"/>
    </reaction>
</comment>
<dbReference type="PANTHER" id="PTHR45138">
    <property type="entry name" value="REGULATORY COMPONENTS OF SENSORY TRANSDUCTION SYSTEM"/>
    <property type="match status" value="1"/>
</dbReference>
<dbReference type="GO" id="GO:1902201">
    <property type="term" value="P:negative regulation of bacterial-type flagellum-dependent cell motility"/>
    <property type="evidence" value="ECO:0007669"/>
    <property type="project" value="TreeGrafter"/>
</dbReference>
<dbReference type="Proteomes" id="UP000005090">
    <property type="component" value="Chromosome"/>
</dbReference>
<keyword evidence="7" id="KW-1185">Reference proteome</keyword>
<dbReference type="PANTHER" id="PTHR45138:SF9">
    <property type="entry name" value="DIGUANYLATE CYCLASE DGCM-RELATED"/>
    <property type="match status" value="1"/>
</dbReference>
<keyword evidence="4" id="KW-0812">Transmembrane</keyword>